<dbReference type="EMBL" id="GBRH01171801">
    <property type="protein sequence ID" value="JAE26095.1"/>
    <property type="molecule type" value="Transcribed_RNA"/>
</dbReference>
<reference evidence="2" key="1">
    <citation type="submission" date="2014-09" db="EMBL/GenBank/DDBJ databases">
        <authorList>
            <person name="Magalhaes I.L.F."/>
            <person name="Oliveira U."/>
            <person name="Santos F.R."/>
            <person name="Vidigal T.H.D.A."/>
            <person name="Brescovit A.D."/>
            <person name="Santos A.J."/>
        </authorList>
    </citation>
    <scope>NUCLEOTIDE SEQUENCE</scope>
    <source>
        <tissue evidence="2">Shoot tissue taken approximately 20 cm above the soil surface</tissue>
    </source>
</reference>
<name>A0A0A9GLY2_ARUDO</name>
<dbReference type="InterPro" id="IPR041489">
    <property type="entry name" value="PDZ_6"/>
</dbReference>
<dbReference type="AlphaFoldDB" id="A0A0A9GLY2"/>
<dbReference type="Pfam" id="PF17820">
    <property type="entry name" value="PDZ_6"/>
    <property type="match status" value="1"/>
</dbReference>
<dbReference type="SUPFAM" id="SSF50156">
    <property type="entry name" value="PDZ domain-like"/>
    <property type="match status" value="1"/>
</dbReference>
<evidence type="ECO:0000313" key="2">
    <source>
        <dbReference type="EMBL" id="JAE26095.1"/>
    </source>
</evidence>
<organism evidence="2">
    <name type="scientific">Arundo donax</name>
    <name type="common">Giant reed</name>
    <name type="synonym">Donax arundinaceus</name>
    <dbReference type="NCBI Taxonomy" id="35708"/>
    <lineage>
        <taxon>Eukaryota</taxon>
        <taxon>Viridiplantae</taxon>
        <taxon>Streptophyta</taxon>
        <taxon>Embryophyta</taxon>
        <taxon>Tracheophyta</taxon>
        <taxon>Spermatophyta</taxon>
        <taxon>Magnoliopsida</taxon>
        <taxon>Liliopsida</taxon>
        <taxon>Poales</taxon>
        <taxon>Poaceae</taxon>
        <taxon>PACMAD clade</taxon>
        <taxon>Arundinoideae</taxon>
        <taxon>Arundineae</taxon>
        <taxon>Arundo</taxon>
    </lineage>
</organism>
<dbReference type="InterPro" id="IPR036034">
    <property type="entry name" value="PDZ_sf"/>
</dbReference>
<sequence>MCFRTVEFLDIARMDQLRWKYGIRNGFIVNEVTHRSTAEKLGIRRGDVIVSFNGISCYLPQFEDFLLSLGLDFLRGMKTVNDFKLEVHDLLGKVKRTITLPVQFSDASEY</sequence>
<proteinExistence type="predicted"/>
<feature type="domain" description="PDZ" evidence="1">
    <location>
        <begin position="28"/>
        <end position="57"/>
    </location>
</feature>
<reference evidence="2" key="2">
    <citation type="journal article" date="2015" name="Data Brief">
        <title>Shoot transcriptome of the giant reed, Arundo donax.</title>
        <authorList>
            <person name="Barrero R.A."/>
            <person name="Guerrero F.D."/>
            <person name="Moolhuijzen P."/>
            <person name="Goolsby J.A."/>
            <person name="Tidwell J."/>
            <person name="Bellgard S.E."/>
            <person name="Bellgard M.I."/>
        </authorList>
    </citation>
    <scope>NUCLEOTIDE SEQUENCE</scope>
    <source>
        <tissue evidence="2">Shoot tissue taken approximately 20 cm above the soil surface</tissue>
    </source>
</reference>
<accession>A0A0A9GLY2</accession>
<dbReference type="Gene3D" id="2.30.42.10">
    <property type="match status" value="1"/>
</dbReference>
<evidence type="ECO:0000259" key="1">
    <source>
        <dbReference type="Pfam" id="PF17820"/>
    </source>
</evidence>
<protein>
    <recommendedName>
        <fullName evidence="1">PDZ domain-containing protein</fullName>
    </recommendedName>
</protein>